<name>A0ABN4VB76_9ACTN</name>
<sequence>MLIKMDEQQLGWTAVDPARQLAEAGGDILAVAESARQLAVLARGAGWRDEALSIALSAADHPDLRDTGRAGAAARGLLIQSATYTVARRGDKDGMRQLTDEAAGIAKDLGGERCCATTARFQPAHRAAPPHLRRELRRPPLAALAAARSISLKELPSIERRSRALKERFVPAGLFGSRSRCRASSGWILG</sequence>
<gene>
    <name evidence="1" type="ORF">A7J05_00610</name>
</gene>
<accession>A0ABN4VB76</accession>
<evidence type="ECO:0000313" key="2">
    <source>
        <dbReference type="Proteomes" id="UP000187191"/>
    </source>
</evidence>
<keyword evidence="2" id="KW-1185">Reference proteome</keyword>
<dbReference type="Proteomes" id="UP000187191">
    <property type="component" value="Chromosome"/>
</dbReference>
<evidence type="ECO:0000313" key="1">
    <source>
        <dbReference type="EMBL" id="APY84481.1"/>
    </source>
</evidence>
<proteinExistence type="predicted"/>
<protein>
    <submittedName>
        <fullName evidence="1">Uncharacterized protein</fullName>
    </submittedName>
</protein>
<dbReference type="EMBL" id="CP015588">
    <property type="protein sequence ID" value="APY84481.1"/>
    <property type="molecule type" value="Genomic_DNA"/>
</dbReference>
<reference evidence="1 2" key="1">
    <citation type="submission" date="2016-05" db="EMBL/GenBank/DDBJ databases">
        <authorList>
            <person name="Gu J."/>
        </authorList>
    </citation>
    <scope>NUCLEOTIDE SEQUENCE [LARGE SCALE GENOMIC DNA]</scope>
    <source>
        <strain evidence="1 2">ACCC40021</strain>
    </source>
</reference>
<organism evidence="1 2">
    <name type="scientific">Streptomyces alfalfae</name>
    <dbReference type="NCBI Taxonomy" id="1642299"/>
    <lineage>
        <taxon>Bacteria</taxon>
        <taxon>Bacillati</taxon>
        <taxon>Actinomycetota</taxon>
        <taxon>Actinomycetes</taxon>
        <taxon>Kitasatosporales</taxon>
        <taxon>Streptomycetaceae</taxon>
        <taxon>Streptomyces</taxon>
    </lineage>
</organism>